<feature type="compositionally biased region" description="Low complexity" evidence="1">
    <location>
        <begin position="23"/>
        <end position="38"/>
    </location>
</feature>
<dbReference type="RefSeq" id="WP_095747176.1">
    <property type="nucleotide sequence ID" value="NZ_CP023284.1"/>
</dbReference>
<dbReference type="KEGG" id="vbo:CKY39_31325"/>
<evidence type="ECO:0000313" key="2">
    <source>
        <dbReference type="EMBL" id="ATA57218.1"/>
    </source>
</evidence>
<sequence length="141" mass="14858">MNHAHQTTDAGNHGHSLNDHVHTSSVSESSAHSHAVAAPPAPAAIVPNTITLDVPIQRGSTTIAEITLRKPNAGELRGLSLQRLHQADADELLKLLPRITVPSLTPHECAQLDPADLSEAGGVVISFLLKRAVRDAVLSTT</sequence>
<protein>
    <submittedName>
        <fullName evidence="2">Phage tail protein</fullName>
    </submittedName>
</protein>
<dbReference type="EMBL" id="CP023284">
    <property type="protein sequence ID" value="ATA57218.1"/>
    <property type="molecule type" value="Genomic_DNA"/>
</dbReference>
<reference evidence="2" key="1">
    <citation type="submission" date="2017-09" db="EMBL/GenBank/DDBJ databases">
        <title>The diverse metabolic capabilities of V. boronicumulans make it an excellent choice for continued studies on novel biodegradation.</title>
        <authorList>
            <person name="Sun S."/>
        </authorList>
    </citation>
    <scope>NUCLEOTIDE SEQUENCE [LARGE SCALE GENOMIC DNA]</scope>
    <source>
        <strain evidence="2">J1</strain>
    </source>
</reference>
<evidence type="ECO:0000256" key="1">
    <source>
        <dbReference type="SAM" id="MobiDB-lite"/>
    </source>
</evidence>
<feature type="region of interest" description="Disordered" evidence="1">
    <location>
        <begin position="1"/>
        <end position="38"/>
    </location>
</feature>
<organism evidence="2">
    <name type="scientific">Variovorax boronicumulans</name>
    <dbReference type="NCBI Taxonomy" id="436515"/>
    <lineage>
        <taxon>Bacteria</taxon>
        <taxon>Pseudomonadati</taxon>
        <taxon>Pseudomonadota</taxon>
        <taxon>Betaproteobacteria</taxon>
        <taxon>Burkholderiales</taxon>
        <taxon>Comamonadaceae</taxon>
        <taxon>Variovorax</taxon>
    </lineage>
</organism>
<name>A0A250DS82_9BURK</name>
<feature type="compositionally biased region" description="Polar residues" evidence="1">
    <location>
        <begin position="1"/>
        <end position="10"/>
    </location>
</feature>
<gene>
    <name evidence="2" type="ORF">CKY39_31325</name>
</gene>
<dbReference type="AlphaFoldDB" id="A0A250DS82"/>
<dbReference type="InterPro" id="IPR019289">
    <property type="entry name" value="Phage_tail_E/E"/>
</dbReference>
<proteinExistence type="predicted"/>
<accession>A0A250DS82</accession>
<dbReference type="Proteomes" id="UP000217154">
    <property type="component" value="Chromosome"/>
</dbReference>
<dbReference type="Pfam" id="PF10109">
    <property type="entry name" value="Phage_TAC_7"/>
    <property type="match status" value="1"/>
</dbReference>